<evidence type="ECO:0000259" key="17">
    <source>
        <dbReference type="PROSITE" id="PS50262"/>
    </source>
</evidence>
<reference evidence="18" key="1">
    <citation type="submission" date="2025-08" db="UniProtKB">
        <authorList>
            <consortium name="Ensembl"/>
        </authorList>
    </citation>
    <scope>IDENTIFICATION</scope>
</reference>
<evidence type="ECO:0000256" key="11">
    <source>
        <dbReference type="ARBA" id="ARBA00023170"/>
    </source>
</evidence>
<keyword evidence="4 15" id="KW-0812">Transmembrane</keyword>
<dbReference type="PROSITE" id="PS00237">
    <property type="entry name" value="G_PROTEIN_RECEP_F1_1"/>
    <property type="match status" value="1"/>
</dbReference>
<dbReference type="PRINTS" id="PR00237">
    <property type="entry name" value="GPCRRHODOPSN"/>
</dbReference>
<feature type="transmembrane region" description="Helical" evidence="16">
    <location>
        <begin position="191"/>
        <end position="215"/>
    </location>
</feature>
<evidence type="ECO:0000256" key="15">
    <source>
        <dbReference type="RuleBase" id="RU000688"/>
    </source>
</evidence>
<comment type="similarity">
    <text evidence="15">Belongs to the G-protein coupled receptor 1 family.</text>
</comment>
<evidence type="ECO:0000256" key="6">
    <source>
        <dbReference type="ARBA" id="ARBA00023034"/>
    </source>
</evidence>
<dbReference type="GO" id="GO:0042734">
    <property type="term" value="C:presynaptic membrane"/>
    <property type="evidence" value="ECO:0007669"/>
    <property type="project" value="TreeGrafter"/>
</dbReference>
<dbReference type="PROSITE" id="PS50262">
    <property type="entry name" value="G_PROTEIN_RECEP_F1_2"/>
    <property type="match status" value="1"/>
</dbReference>
<name>A0A8C4J3B5_DRONO</name>
<dbReference type="GO" id="GO:0098978">
    <property type="term" value="C:glutamatergic synapse"/>
    <property type="evidence" value="ECO:0007669"/>
    <property type="project" value="TreeGrafter"/>
</dbReference>
<feature type="transmembrane region" description="Helical" evidence="16">
    <location>
        <begin position="70"/>
        <end position="92"/>
    </location>
</feature>
<dbReference type="GO" id="GO:0043266">
    <property type="term" value="P:regulation of potassium ion transport"/>
    <property type="evidence" value="ECO:0007669"/>
    <property type="project" value="TreeGrafter"/>
</dbReference>
<dbReference type="InterPro" id="IPR000276">
    <property type="entry name" value="GPCR_Rhodpsn"/>
</dbReference>
<evidence type="ECO:0000256" key="5">
    <source>
        <dbReference type="ARBA" id="ARBA00022989"/>
    </source>
</evidence>
<dbReference type="CDD" id="cd15309">
    <property type="entry name" value="7tmA_D2_dopamine_R"/>
    <property type="match status" value="1"/>
</dbReference>
<dbReference type="SMART" id="SM01381">
    <property type="entry name" value="7TM_GPCR_Srsx"/>
    <property type="match status" value="1"/>
</dbReference>
<dbReference type="PANTHER" id="PTHR24248">
    <property type="entry name" value="ADRENERGIC RECEPTOR-RELATED G-PROTEIN COUPLED RECEPTOR"/>
    <property type="match status" value="1"/>
</dbReference>
<keyword evidence="11 15" id="KW-0675">Receptor</keyword>
<dbReference type="PANTHER" id="PTHR24248:SF87">
    <property type="entry name" value="D(2) DOPAMINE RECEPTOR"/>
    <property type="match status" value="1"/>
</dbReference>
<keyword evidence="3" id="KW-1003">Cell membrane</keyword>
<dbReference type="AlphaFoldDB" id="A0A8C4J3B5"/>
<keyword evidence="12" id="KW-0325">Glycoprotein</keyword>
<dbReference type="InterPro" id="IPR017452">
    <property type="entry name" value="GPCR_Rhodpsn_7TM"/>
</dbReference>
<dbReference type="GO" id="GO:0001591">
    <property type="term" value="F:dopamine neurotransmitter receptor activity, coupled via Gi/Go"/>
    <property type="evidence" value="ECO:0007669"/>
    <property type="project" value="TreeGrafter"/>
</dbReference>
<dbReference type="InterPro" id="IPR000929">
    <property type="entry name" value="Dopamine_rcpt"/>
</dbReference>
<dbReference type="SUPFAM" id="SSF81321">
    <property type="entry name" value="Family A G protein-coupled receptor-like"/>
    <property type="match status" value="1"/>
</dbReference>
<keyword evidence="6" id="KW-0333">Golgi apparatus</keyword>
<evidence type="ECO:0000256" key="12">
    <source>
        <dbReference type="ARBA" id="ARBA00023180"/>
    </source>
</evidence>
<keyword evidence="9" id="KW-0564">Palmitate</keyword>
<evidence type="ECO:0000256" key="16">
    <source>
        <dbReference type="SAM" id="Phobius"/>
    </source>
</evidence>
<feature type="transmembrane region" description="Helical" evidence="16">
    <location>
        <begin position="381"/>
        <end position="403"/>
    </location>
</feature>
<protein>
    <submittedName>
        <fullName evidence="18">Dopamine receptor D2</fullName>
    </submittedName>
</protein>
<feature type="transmembrane region" description="Helical" evidence="16">
    <location>
        <begin position="35"/>
        <end position="58"/>
    </location>
</feature>
<evidence type="ECO:0000313" key="19">
    <source>
        <dbReference type="Proteomes" id="UP000694423"/>
    </source>
</evidence>
<feature type="transmembrane region" description="Helical" evidence="16">
    <location>
        <begin position="151"/>
        <end position="171"/>
    </location>
</feature>
<evidence type="ECO:0000256" key="13">
    <source>
        <dbReference type="ARBA" id="ARBA00023224"/>
    </source>
</evidence>
<feature type="domain" description="G-protein coupled receptors family 1 profile" evidence="17">
    <location>
        <begin position="50"/>
        <end position="400"/>
    </location>
</feature>
<dbReference type="Pfam" id="PF00001">
    <property type="entry name" value="7tm_1"/>
    <property type="match status" value="1"/>
</dbReference>
<evidence type="ECO:0000256" key="2">
    <source>
        <dbReference type="ARBA" id="ARBA00004653"/>
    </source>
</evidence>
<dbReference type="Proteomes" id="UP000694423">
    <property type="component" value="Unplaced"/>
</dbReference>
<dbReference type="GO" id="GO:0000139">
    <property type="term" value="C:Golgi membrane"/>
    <property type="evidence" value="ECO:0007669"/>
    <property type="project" value="UniProtKB-SubCell"/>
</dbReference>
<keyword evidence="13 15" id="KW-0807">Transducer</keyword>
<keyword evidence="8 16" id="KW-0472">Membrane</keyword>
<reference evidence="18" key="2">
    <citation type="submission" date="2025-09" db="UniProtKB">
        <authorList>
            <consortium name="Ensembl"/>
        </authorList>
    </citation>
    <scope>IDENTIFICATION</scope>
</reference>
<accession>A0A8C4J3B5</accession>
<feature type="transmembrane region" description="Helical" evidence="16">
    <location>
        <begin position="108"/>
        <end position="130"/>
    </location>
</feature>
<evidence type="ECO:0000256" key="1">
    <source>
        <dbReference type="ARBA" id="ARBA00004651"/>
    </source>
</evidence>
<evidence type="ECO:0000256" key="7">
    <source>
        <dbReference type="ARBA" id="ARBA00023040"/>
    </source>
</evidence>
<dbReference type="PRINTS" id="PR00567">
    <property type="entry name" value="DOPAMINED2R"/>
</dbReference>
<keyword evidence="10" id="KW-1015">Disulfide bond</keyword>
<comment type="subcellular location">
    <subcellularLocation>
        <location evidence="1">Cell membrane</location>
        <topology evidence="1">Multi-pass membrane protein</topology>
    </subcellularLocation>
    <subcellularLocation>
        <location evidence="2">Golgi apparatus membrane</location>
        <topology evidence="2">Multi-pass membrane protein</topology>
    </subcellularLocation>
</comment>
<dbReference type="GO" id="GO:0004930">
    <property type="term" value="F:G protein-coupled receptor activity"/>
    <property type="evidence" value="ECO:0007669"/>
    <property type="project" value="UniProtKB-KW"/>
</dbReference>
<dbReference type="FunFam" id="1.20.1070.10:FF:000099">
    <property type="entry name" value="D(2) dopamine receptor"/>
    <property type="match status" value="1"/>
</dbReference>
<dbReference type="GO" id="GO:0060158">
    <property type="term" value="P:phospholipase C-activating dopamine receptor signaling pathway"/>
    <property type="evidence" value="ECO:0007669"/>
    <property type="project" value="TreeGrafter"/>
</dbReference>
<keyword evidence="7 15" id="KW-0297">G-protein coupled receptor</keyword>
<keyword evidence="5 16" id="KW-1133">Transmembrane helix</keyword>
<dbReference type="Ensembl" id="ENSDNVT00000001699.1">
    <property type="protein sequence ID" value="ENSDNVP00000001434.1"/>
    <property type="gene ID" value="ENSDNVG00000000946.1"/>
</dbReference>
<keyword evidence="14" id="KW-0449">Lipoprotein</keyword>
<feature type="transmembrane region" description="Helical" evidence="16">
    <location>
        <begin position="348"/>
        <end position="369"/>
    </location>
</feature>
<evidence type="ECO:0000256" key="14">
    <source>
        <dbReference type="ARBA" id="ARBA00023288"/>
    </source>
</evidence>
<dbReference type="GO" id="GO:0051967">
    <property type="term" value="P:negative regulation of synaptic transmission, glutamatergic"/>
    <property type="evidence" value="ECO:0007669"/>
    <property type="project" value="TreeGrafter"/>
</dbReference>
<dbReference type="GO" id="GO:0051481">
    <property type="term" value="P:negative regulation of cytosolic calcium ion concentration"/>
    <property type="evidence" value="ECO:0007669"/>
    <property type="project" value="TreeGrafter"/>
</dbReference>
<dbReference type="Gene3D" id="1.20.1070.10">
    <property type="entry name" value="Rhodopsin 7-helix transmembrane proteins"/>
    <property type="match status" value="2"/>
</dbReference>
<dbReference type="GO" id="GO:0007195">
    <property type="term" value="P:adenylate cyclase-inhibiting dopamine receptor signaling pathway"/>
    <property type="evidence" value="ECO:0007669"/>
    <property type="project" value="InterPro"/>
</dbReference>
<gene>
    <name evidence="18" type="primary">DRD2</name>
</gene>
<dbReference type="InterPro" id="IPR001922">
    <property type="entry name" value="Dopamine_D2_rcpt"/>
</dbReference>
<organism evidence="18 19">
    <name type="scientific">Dromaius novaehollandiae</name>
    <name type="common">Emu</name>
    <dbReference type="NCBI Taxonomy" id="8790"/>
    <lineage>
        <taxon>Eukaryota</taxon>
        <taxon>Metazoa</taxon>
        <taxon>Chordata</taxon>
        <taxon>Craniata</taxon>
        <taxon>Vertebrata</taxon>
        <taxon>Euteleostomi</taxon>
        <taxon>Archelosauria</taxon>
        <taxon>Archosauria</taxon>
        <taxon>Dinosauria</taxon>
        <taxon>Saurischia</taxon>
        <taxon>Theropoda</taxon>
        <taxon>Coelurosauria</taxon>
        <taxon>Aves</taxon>
        <taxon>Palaeognathae</taxon>
        <taxon>Casuariiformes</taxon>
        <taxon>Dromaiidae</taxon>
        <taxon>Dromaius</taxon>
    </lineage>
</organism>
<keyword evidence="19" id="KW-1185">Reference proteome</keyword>
<sequence length="417" mass="47338">MDPLNLSWYNGDIGNRNWSKPLNESDADQKPQYNYYAMLLTLLIFVIVFGNVLVCMAVSREKALQTTTNYLIVSLAVADLLLATLVMPWVVYLEVVGEWRFSRIHCDIFVTLDVMMCTASILNLCAISIDRYTAVAMPMLYNTRYSSKRRVTIMIAVVWVLSFAISCPLLFGLNNTDENECIIANPAFVVYSSIVSFYVPFIVTLLVYVQIYIVLRKRRKRVNTKRSTHALDSDTQAPLKEAESHIEEMEMEMVSSTSPPEKTTFKPGARSNHQLIVPVASNQCTNSTLQATLDSPVKVEKNGHAKETLQTAKVFEIQSMPNGKTRTSLKTVSRRKLSQQKEKKATQMLAIVLGVFIICWLPFFITHILNMHCDCNIPPAMYSAFTWLGYVNSAVNPIIYTTFNIEFRKAFMKILHC</sequence>
<proteinExistence type="inferred from homology"/>
<evidence type="ECO:0000256" key="9">
    <source>
        <dbReference type="ARBA" id="ARBA00023139"/>
    </source>
</evidence>
<dbReference type="GO" id="GO:0014059">
    <property type="term" value="P:regulation of dopamine secretion"/>
    <property type="evidence" value="ECO:0007669"/>
    <property type="project" value="TreeGrafter"/>
</dbReference>
<evidence type="ECO:0000256" key="8">
    <source>
        <dbReference type="ARBA" id="ARBA00023136"/>
    </source>
</evidence>
<evidence type="ECO:0000256" key="4">
    <source>
        <dbReference type="ARBA" id="ARBA00022692"/>
    </source>
</evidence>
<evidence type="ECO:0000313" key="18">
    <source>
        <dbReference type="Ensembl" id="ENSDNVP00000001434.1"/>
    </source>
</evidence>
<dbReference type="FunFam" id="1.20.1070.10:FF:000086">
    <property type="entry name" value="Dopamine D2 receptor 2"/>
    <property type="match status" value="1"/>
</dbReference>
<evidence type="ECO:0000256" key="10">
    <source>
        <dbReference type="ARBA" id="ARBA00023157"/>
    </source>
</evidence>
<evidence type="ECO:0000256" key="3">
    <source>
        <dbReference type="ARBA" id="ARBA00022475"/>
    </source>
</evidence>
<dbReference type="PRINTS" id="PR00242">
    <property type="entry name" value="DOPAMINER"/>
</dbReference>